<feature type="compositionally biased region" description="Polar residues" evidence="1">
    <location>
        <begin position="91"/>
        <end position="101"/>
    </location>
</feature>
<organism evidence="2 3">
    <name type="scientific">Homarus americanus</name>
    <name type="common">American lobster</name>
    <dbReference type="NCBI Taxonomy" id="6706"/>
    <lineage>
        <taxon>Eukaryota</taxon>
        <taxon>Metazoa</taxon>
        <taxon>Ecdysozoa</taxon>
        <taxon>Arthropoda</taxon>
        <taxon>Crustacea</taxon>
        <taxon>Multicrustacea</taxon>
        <taxon>Malacostraca</taxon>
        <taxon>Eumalacostraca</taxon>
        <taxon>Eucarida</taxon>
        <taxon>Decapoda</taxon>
        <taxon>Pleocyemata</taxon>
        <taxon>Astacidea</taxon>
        <taxon>Nephropoidea</taxon>
        <taxon>Nephropidae</taxon>
        <taxon>Homarus</taxon>
    </lineage>
</organism>
<dbReference type="AlphaFoldDB" id="A0A8J5K855"/>
<evidence type="ECO:0000313" key="2">
    <source>
        <dbReference type="EMBL" id="KAG7169241.1"/>
    </source>
</evidence>
<evidence type="ECO:0000313" key="3">
    <source>
        <dbReference type="Proteomes" id="UP000747542"/>
    </source>
</evidence>
<sequence>MDHGLCLLYKRPSVKTLVRPLYRLSGRAEEVCVAVISRLAECERMCSQRGQMVQSRSKTRTYPPIPSPQIVVPLIVCIICGKLGKTFHRVSTTTQDSNQDFNMARPPPGS</sequence>
<dbReference type="Proteomes" id="UP000747542">
    <property type="component" value="Unassembled WGS sequence"/>
</dbReference>
<accession>A0A8J5K855</accession>
<feature type="region of interest" description="Disordered" evidence="1">
    <location>
        <begin position="91"/>
        <end position="110"/>
    </location>
</feature>
<name>A0A8J5K855_HOMAM</name>
<keyword evidence="3" id="KW-1185">Reference proteome</keyword>
<feature type="non-terminal residue" evidence="2">
    <location>
        <position position="110"/>
    </location>
</feature>
<proteinExistence type="predicted"/>
<evidence type="ECO:0000256" key="1">
    <source>
        <dbReference type="SAM" id="MobiDB-lite"/>
    </source>
</evidence>
<reference evidence="2" key="1">
    <citation type="journal article" date="2021" name="Sci. Adv.">
        <title>The American lobster genome reveals insights on longevity, neural, and immune adaptations.</title>
        <authorList>
            <person name="Polinski J.M."/>
            <person name="Zimin A.V."/>
            <person name="Clark K.F."/>
            <person name="Kohn A.B."/>
            <person name="Sadowski N."/>
            <person name="Timp W."/>
            <person name="Ptitsyn A."/>
            <person name="Khanna P."/>
            <person name="Romanova D.Y."/>
            <person name="Williams P."/>
            <person name="Greenwood S.J."/>
            <person name="Moroz L.L."/>
            <person name="Walt D.R."/>
            <person name="Bodnar A.G."/>
        </authorList>
    </citation>
    <scope>NUCLEOTIDE SEQUENCE</scope>
    <source>
        <strain evidence="2">GMGI-L3</strain>
    </source>
</reference>
<gene>
    <name evidence="2" type="ORF">Hamer_G025916</name>
</gene>
<protein>
    <submittedName>
        <fullName evidence="2">Uncharacterized protein</fullName>
    </submittedName>
</protein>
<dbReference type="EMBL" id="JAHLQT010017716">
    <property type="protein sequence ID" value="KAG7169241.1"/>
    <property type="molecule type" value="Genomic_DNA"/>
</dbReference>
<comment type="caution">
    <text evidence="2">The sequence shown here is derived from an EMBL/GenBank/DDBJ whole genome shotgun (WGS) entry which is preliminary data.</text>
</comment>